<dbReference type="Proteomes" id="UP001180487">
    <property type="component" value="Unassembled WGS sequence"/>
</dbReference>
<keyword evidence="2" id="KW-1185">Reference proteome</keyword>
<evidence type="ECO:0008006" key="3">
    <source>
        <dbReference type="Google" id="ProtNLM"/>
    </source>
</evidence>
<comment type="caution">
    <text evidence="1">The sequence shown here is derived from an EMBL/GenBank/DDBJ whole genome shotgun (WGS) entry which is preliminary data.</text>
</comment>
<dbReference type="InterPro" id="IPR025412">
    <property type="entry name" value="DUF4304"/>
</dbReference>
<gene>
    <name evidence="1" type="ORF">J2X19_000726</name>
</gene>
<evidence type="ECO:0000313" key="2">
    <source>
        <dbReference type="Proteomes" id="UP001180487"/>
    </source>
</evidence>
<sequence>MTVHALGKALASDLHRVALKGRGFKKSGNTFSREHEDYVEMLQIRGSDWNSGAEPWMFYVNVSVRFTNLTNSFASQGSKYDADGRIDRIVLEAPGRFELTRQNLNEVTSMLASLSEKASHLLPGLLVPVRERASHGLYSPIPVPATWLAGQA</sequence>
<evidence type="ECO:0000313" key="1">
    <source>
        <dbReference type="EMBL" id="MDR7376068.1"/>
    </source>
</evidence>
<proteinExistence type="predicted"/>
<name>A0ABU2C412_9BURK</name>
<organism evidence="1 2">
    <name type="scientific">Rhodoferax ferrireducens</name>
    <dbReference type="NCBI Taxonomy" id="192843"/>
    <lineage>
        <taxon>Bacteria</taxon>
        <taxon>Pseudomonadati</taxon>
        <taxon>Pseudomonadota</taxon>
        <taxon>Betaproteobacteria</taxon>
        <taxon>Burkholderiales</taxon>
        <taxon>Comamonadaceae</taxon>
        <taxon>Rhodoferax</taxon>
    </lineage>
</organism>
<reference evidence="1 2" key="1">
    <citation type="submission" date="2023-07" db="EMBL/GenBank/DDBJ databases">
        <title>Sorghum-associated microbial communities from plants grown in Nebraska, USA.</title>
        <authorList>
            <person name="Schachtman D."/>
        </authorList>
    </citation>
    <scope>NUCLEOTIDE SEQUENCE [LARGE SCALE GENOMIC DNA]</scope>
    <source>
        <strain evidence="1 2">BE313</strain>
    </source>
</reference>
<accession>A0ABU2C412</accession>
<dbReference type="EMBL" id="JAVDXT010000001">
    <property type="protein sequence ID" value="MDR7376068.1"/>
    <property type="molecule type" value="Genomic_DNA"/>
</dbReference>
<dbReference type="Pfam" id="PF14137">
    <property type="entry name" value="DUF4304"/>
    <property type="match status" value="1"/>
</dbReference>
<protein>
    <recommendedName>
        <fullName evidence="3">DUF4304 domain-containing protein</fullName>
    </recommendedName>
</protein>
<dbReference type="RefSeq" id="WP_310370743.1">
    <property type="nucleotide sequence ID" value="NZ_JAVDXT010000001.1"/>
</dbReference>